<dbReference type="Gene3D" id="1.10.10.60">
    <property type="entry name" value="Homeodomain-like"/>
    <property type="match status" value="1"/>
</dbReference>
<protein>
    <submittedName>
        <fullName evidence="3">HTH_Tnp_Tc3_2 domain-containing protein</fullName>
    </submittedName>
</protein>
<accession>A0A1I7XED2</accession>
<reference evidence="3" key="1">
    <citation type="submission" date="2016-11" db="UniProtKB">
        <authorList>
            <consortium name="WormBaseParasite"/>
        </authorList>
    </citation>
    <scope>IDENTIFICATION</scope>
</reference>
<dbReference type="InterPro" id="IPR048703">
    <property type="entry name" value="Tnp_Tc3-like_HTH"/>
</dbReference>
<evidence type="ECO:0000259" key="1">
    <source>
        <dbReference type="Pfam" id="PF21517"/>
    </source>
</evidence>
<dbReference type="Pfam" id="PF21517">
    <property type="entry name" value="HTH_Tnp_Tc3_2_like"/>
    <property type="match status" value="1"/>
</dbReference>
<proteinExistence type="predicted"/>
<keyword evidence="2" id="KW-1185">Reference proteome</keyword>
<dbReference type="Proteomes" id="UP000095283">
    <property type="component" value="Unplaced"/>
</dbReference>
<evidence type="ECO:0000313" key="2">
    <source>
        <dbReference type="Proteomes" id="UP000095283"/>
    </source>
</evidence>
<feature type="domain" description="Transposable element Tc3 transposase-like DNA-binding HTH" evidence="1">
    <location>
        <begin position="61"/>
        <end position="99"/>
    </location>
</feature>
<dbReference type="InterPro" id="IPR036388">
    <property type="entry name" value="WH-like_DNA-bd_sf"/>
</dbReference>
<dbReference type="Gene3D" id="1.10.10.10">
    <property type="entry name" value="Winged helix-like DNA-binding domain superfamily/Winged helix DNA-binding domain"/>
    <property type="match status" value="1"/>
</dbReference>
<sequence length="144" mass="16594">MITMGHASTLSLHERGQVKALSTTSYTVKRIADVAIMNFLRHQEEYGTKKSSGRPSKLNNRGKRKILRTASNNTISIVGIRRTCGIDASESTVWRMLDKCPNIVRSQMKKCPQLTQGYKDERLFWATIFMRCYWEKTTFTSLQR</sequence>
<organism evidence="2 3">
    <name type="scientific">Heterorhabditis bacteriophora</name>
    <name type="common">Entomopathogenic nematode worm</name>
    <dbReference type="NCBI Taxonomy" id="37862"/>
    <lineage>
        <taxon>Eukaryota</taxon>
        <taxon>Metazoa</taxon>
        <taxon>Ecdysozoa</taxon>
        <taxon>Nematoda</taxon>
        <taxon>Chromadorea</taxon>
        <taxon>Rhabditida</taxon>
        <taxon>Rhabditina</taxon>
        <taxon>Rhabditomorpha</taxon>
        <taxon>Strongyloidea</taxon>
        <taxon>Heterorhabditidae</taxon>
        <taxon>Heterorhabditis</taxon>
    </lineage>
</organism>
<dbReference type="AlphaFoldDB" id="A0A1I7XED2"/>
<evidence type="ECO:0000313" key="3">
    <source>
        <dbReference type="WBParaSite" id="Hba_15893"/>
    </source>
</evidence>
<name>A0A1I7XED2_HETBA</name>
<dbReference type="WBParaSite" id="Hba_15893">
    <property type="protein sequence ID" value="Hba_15893"/>
    <property type="gene ID" value="Hba_15893"/>
</dbReference>